<dbReference type="Pfam" id="PF04142">
    <property type="entry name" value="Nuc_sug_transp"/>
    <property type="match status" value="1"/>
</dbReference>
<dbReference type="PANTHER" id="PTHR13146:SF0">
    <property type="entry name" value="SOLUTE CARRIER FAMILY 35 MEMBER F6"/>
    <property type="match status" value="1"/>
</dbReference>
<feature type="transmembrane region" description="Helical" evidence="6">
    <location>
        <begin position="191"/>
        <end position="213"/>
    </location>
</feature>
<protein>
    <recommendedName>
        <fullName evidence="9">EamA domain-containing protein</fullName>
    </recommendedName>
</protein>
<feature type="transmembrane region" description="Helical" evidence="6">
    <location>
        <begin position="133"/>
        <end position="151"/>
    </location>
</feature>
<evidence type="ECO:0000256" key="4">
    <source>
        <dbReference type="ARBA" id="ARBA00023136"/>
    </source>
</evidence>
<evidence type="ECO:0000256" key="1">
    <source>
        <dbReference type="ARBA" id="ARBA00004141"/>
    </source>
</evidence>
<evidence type="ECO:0008006" key="9">
    <source>
        <dbReference type="Google" id="ProtNLM"/>
    </source>
</evidence>
<feature type="region of interest" description="Disordered" evidence="5">
    <location>
        <begin position="384"/>
        <end position="415"/>
    </location>
</feature>
<sequence length="415" mass="45985">MAEQISPVLLYILMAGMLVTGTLNTVFLKFMNLAYYTDREGKSDKQFNHAFFQTFIMFIGEFLCLGVYGIMYLRDKKKYGDASLNPQAIEAKKRGLKTNINVCILAIPACFDITASTLMFMGLTMIAASIYQMMRGLIVFVAAIFSIIFLGRRYHRHHWTALAFVVGGVAIVGASPVIFPNSDDDDDDDAGKMAIVGIILVVVAQLFAGGLMISEEKLLGSYYLHPLKVVGWEGFWGCTIYLILLLIFQFITCGDKTICPHGRLEDTPQAFYEMGSNPGILLYGIGSILSIAFFNALGVSVTKFASAAQRSTIDTSRTLLIWGVFLLKPGEGREKFIWLELVGFVLLVLGTLVFNEILVIPILGFNKNTKDAIEARKALEDDREDIEDSYNGNMPTKKGKVAAEKEKLLDTDSEN</sequence>
<dbReference type="EMBL" id="CAMPGE010012031">
    <property type="protein sequence ID" value="CAI2370816.1"/>
    <property type="molecule type" value="Genomic_DNA"/>
</dbReference>
<dbReference type="InterPro" id="IPR037185">
    <property type="entry name" value="EmrE-like"/>
</dbReference>
<feature type="transmembrane region" description="Helical" evidence="6">
    <location>
        <begin position="280"/>
        <end position="301"/>
    </location>
</feature>
<feature type="transmembrane region" description="Helical" evidence="6">
    <location>
        <begin position="50"/>
        <end position="73"/>
    </location>
</feature>
<evidence type="ECO:0000313" key="7">
    <source>
        <dbReference type="EMBL" id="CAI2370816.1"/>
    </source>
</evidence>
<accession>A0AAD1UN08</accession>
<feature type="transmembrane region" description="Helical" evidence="6">
    <location>
        <begin position="102"/>
        <end position="127"/>
    </location>
</feature>
<gene>
    <name evidence="7" type="ORF">ECRASSUSDP1_LOCUS12135</name>
</gene>
<feature type="transmembrane region" description="Helical" evidence="6">
    <location>
        <begin position="234"/>
        <end position="251"/>
    </location>
</feature>
<dbReference type="SUPFAM" id="SSF103481">
    <property type="entry name" value="Multidrug resistance efflux transporter EmrE"/>
    <property type="match status" value="1"/>
</dbReference>
<proteinExistence type="predicted"/>
<name>A0AAD1UN08_EUPCR</name>
<comment type="caution">
    <text evidence="7">The sequence shown here is derived from an EMBL/GenBank/DDBJ whole genome shotgun (WGS) entry which is preliminary data.</text>
</comment>
<dbReference type="Proteomes" id="UP001295684">
    <property type="component" value="Unassembled WGS sequence"/>
</dbReference>
<reference evidence="7" key="1">
    <citation type="submission" date="2023-07" db="EMBL/GenBank/DDBJ databases">
        <authorList>
            <consortium name="AG Swart"/>
            <person name="Singh M."/>
            <person name="Singh A."/>
            <person name="Seah K."/>
            <person name="Emmerich C."/>
        </authorList>
    </citation>
    <scope>NUCLEOTIDE SEQUENCE</scope>
    <source>
        <strain evidence="7">DP1</strain>
    </source>
</reference>
<dbReference type="GO" id="GO:0000139">
    <property type="term" value="C:Golgi membrane"/>
    <property type="evidence" value="ECO:0007669"/>
    <property type="project" value="InterPro"/>
</dbReference>
<dbReference type="AlphaFoldDB" id="A0AAD1UN08"/>
<organism evidence="7 8">
    <name type="scientific">Euplotes crassus</name>
    <dbReference type="NCBI Taxonomy" id="5936"/>
    <lineage>
        <taxon>Eukaryota</taxon>
        <taxon>Sar</taxon>
        <taxon>Alveolata</taxon>
        <taxon>Ciliophora</taxon>
        <taxon>Intramacronucleata</taxon>
        <taxon>Spirotrichea</taxon>
        <taxon>Hypotrichia</taxon>
        <taxon>Euplotida</taxon>
        <taxon>Euplotidae</taxon>
        <taxon>Moneuplotes</taxon>
    </lineage>
</organism>
<dbReference type="PANTHER" id="PTHR13146">
    <property type="match status" value="1"/>
</dbReference>
<keyword evidence="8" id="KW-1185">Reference proteome</keyword>
<dbReference type="GO" id="GO:0015165">
    <property type="term" value="F:pyrimidine nucleotide-sugar transmembrane transporter activity"/>
    <property type="evidence" value="ECO:0007669"/>
    <property type="project" value="InterPro"/>
</dbReference>
<evidence type="ECO:0000256" key="5">
    <source>
        <dbReference type="SAM" id="MobiDB-lite"/>
    </source>
</evidence>
<evidence type="ECO:0000256" key="2">
    <source>
        <dbReference type="ARBA" id="ARBA00022692"/>
    </source>
</evidence>
<evidence type="ECO:0000313" key="8">
    <source>
        <dbReference type="Proteomes" id="UP001295684"/>
    </source>
</evidence>
<feature type="transmembrane region" description="Helical" evidence="6">
    <location>
        <begin position="158"/>
        <end position="179"/>
    </location>
</feature>
<feature type="transmembrane region" description="Helical" evidence="6">
    <location>
        <begin position="336"/>
        <end position="363"/>
    </location>
</feature>
<feature type="compositionally biased region" description="Basic and acidic residues" evidence="5">
    <location>
        <begin position="401"/>
        <end position="415"/>
    </location>
</feature>
<evidence type="ECO:0000256" key="3">
    <source>
        <dbReference type="ARBA" id="ARBA00022989"/>
    </source>
</evidence>
<feature type="transmembrane region" description="Helical" evidence="6">
    <location>
        <begin position="9"/>
        <end position="30"/>
    </location>
</feature>
<keyword evidence="2 6" id="KW-0812">Transmembrane</keyword>
<keyword evidence="3 6" id="KW-1133">Transmembrane helix</keyword>
<keyword evidence="4 6" id="KW-0472">Membrane</keyword>
<dbReference type="InterPro" id="IPR007271">
    <property type="entry name" value="Nuc_sug_transpt"/>
</dbReference>
<evidence type="ECO:0000256" key="6">
    <source>
        <dbReference type="SAM" id="Phobius"/>
    </source>
</evidence>
<comment type="subcellular location">
    <subcellularLocation>
        <location evidence="1">Membrane</location>
        <topology evidence="1">Multi-pass membrane protein</topology>
    </subcellularLocation>
</comment>